<dbReference type="AlphaFoldDB" id="X1ACM8"/>
<dbReference type="SUPFAM" id="SSF56059">
    <property type="entry name" value="Glutathione synthetase ATP-binding domain-like"/>
    <property type="match status" value="1"/>
</dbReference>
<dbReference type="Gene3D" id="3.30.470.20">
    <property type="entry name" value="ATP-grasp fold, B domain"/>
    <property type="match status" value="1"/>
</dbReference>
<reference evidence="1" key="1">
    <citation type="journal article" date="2014" name="Front. Microbiol.">
        <title>High frequency of phylogenetically diverse reductive dehalogenase-homologous genes in deep subseafloor sedimentary metagenomes.</title>
        <authorList>
            <person name="Kawai M."/>
            <person name="Futagami T."/>
            <person name="Toyoda A."/>
            <person name="Takaki Y."/>
            <person name="Nishi S."/>
            <person name="Hori S."/>
            <person name="Arai W."/>
            <person name="Tsubouchi T."/>
            <person name="Morono Y."/>
            <person name="Uchiyama I."/>
            <person name="Ito T."/>
            <person name="Fujiyama A."/>
            <person name="Inagaki F."/>
            <person name="Takami H."/>
        </authorList>
    </citation>
    <scope>NUCLEOTIDE SEQUENCE</scope>
    <source>
        <strain evidence="1">Expedition CK06-06</strain>
    </source>
</reference>
<proteinExistence type="predicted"/>
<evidence type="ECO:0000313" key="1">
    <source>
        <dbReference type="EMBL" id="GAG79669.1"/>
    </source>
</evidence>
<protein>
    <recommendedName>
        <fullName evidence="2">ATP-grasp fold RimK-type domain-containing protein</fullName>
    </recommendedName>
</protein>
<name>X1ACM8_9ZZZZ</name>
<accession>X1ACM8</accession>
<comment type="caution">
    <text evidence="1">The sequence shown here is derived from an EMBL/GenBank/DDBJ whole genome shotgun (WGS) entry which is preliminary data.</text>
</comment>
<feature type="non-terminal residue" evidence="1">
    <location>
        <position position="1"/>
    </location>
</feature>
<evidence type="ECO:0008006" key="2">
    <source>
        <dbReference type="Google" id="ProtNLM"/>
    </source>
</evidence>
<dbReference type="EMBL" id="BART01011013">
    <property type="protein sequence ID" value="GAG79669.1"/>
    <property type="molecule type" value="Genomic_DNA"/>
</dbReference>
<sequence length="47" mass="5496">FAGVDVMIGKDLKVYVIELNAFPGFPRVDRFNLSKRIIQQVEDKKWD</sequence>
<organism evidence="1">
    <name type="scientific">marine sediment metagenome</name>
    <dbReference type="NCBI Taxonomy" id="412755"/>
    <lineage>
        <taxon>unclassified sequences</taxon>
        <taxon>metagenomes</taxon>
        <taxon>ecological metagenomes</taxon>
    </lineage>
</organism>
<gene>
    <name evidence="1" type="ORF">S01H4_23664</name>
</gene>